<dbReference type="InterPro" id="IPR025495">
    <property type="entry name" value="DUF4386"/>
</dbReference>
<dbReference type="OrthoDB" id="3034773at2"/>
<gene>
    <name evidence="2" type="ORF">BKP35_00530</name>
</gene>
<dbReference type="AlphaFoldDB" id="A0A1S2LVZ2"/>
<proteinExistence type="predicted"/>
<name>A0A1S2LVZ2_9BACI</name>
<keyword evidence="1" id="KW-0812">Transmembrane</keyword>
<accession>A0A1S2LVZ2</accession>
<evidence type="ECO:0008006" key="4">
    <source>
        <dbReference type="Google" id="ProtNLM"/>
    </source>
</evidence>
<sequence length="230" mass="25610">MNSHSLSKKTYFAMILGGTLFTIVILLWPIFMVLSKTTGNLHDQLLSIADNPSMYMINFVIASFIAPATSFIMITLALFIKTKKETPILNIFGVFLLAPYVTLVSIAYASQYTLLQSYLNDANFSEASLWFFENSNSVSYFLNQLGYTFFALSALLIGFKLLFEQGIPKAVGVLLWLSGFLSIVAFIGLTMKNEILNLSTIISGLTMVPIGIIVIIWGVKLARHKEISYE</sequence>
<dbReference type="RefSeq" id="WP_071311440.1">
    <property type="nucleotide sequence ID" value="NZ_MLQQ01000001.1"/>
</dbReference>
<feature type="transmembrane region" description="Helical" evidence="1">
    <location>
        <begin position="195"/>
        <end position="219"/>
    </location>
</feature>
<feature type="transmembrane region" description="Helical" evidence="1">
    <location>
        <begin position="170"/>
        <end position="189"/>
    </location>
</feature>
<feature type="transmembrane region" description="Helical" evidence="1">
    <location>
        <begin position="54"/>
        <end position="80"/>
    </location>
</feature>
<protein>
    <recommendedName>
        <fullName evidence="4">DUF4386 domain-containing protein</fullName>
    </recommendedName>
</protein>
<keyword evidence="1" id="KW-1133">Transmembrane helix</keyword>
<evidence type="ECO:0000313" key="3">
    <source>
        <dbReference type="Proteomes" id="UP000180098"/>
    </source>
</evidence>
<keyword evidence="3" id="KW-1185">Reference proteome</keyword>
<dbReference type="Proteomes" id="UP000180098">
    <property type="component" value="Unassembled WGS sequence"/>
</dbReference>
<keyword evidence="1" id="KW-0472">Membrane</keyword>
<feature type="transmembrane region" description="Helical" evidence="1">
    <location>
        <begin position="12"/>
        <end position="34"/>
    </location>
</feature>
<evidence type="ECO:0000313" key="2">
    <source>
        <dbReference type="EMBL" id="OIJ15515.1"/>
    </source>
</evidence>
<reference evidence="2 3" key="1">
    <citation type="submission" date="2016-10" db="EMBL/GenBank/DDBJ databases">
        <title>Draft genome sequences of four alkaliphilic bacteria belonging to the Anaerobacillus genus.</title>
        <authorList>
            <person name="Bassil N.M."/>
            <person name="Lloyd J.R."/>
        </authorList>
    </citation>
    <scope>NUCLEOTIDE SEQUENCE [LARGE SCALE GENOMIC DNA]</scope>
    <source>
        <strain evidence="2 3">DSM 15340</strain>
    </source>
</reference>
<dbReference type="EMBL" id="MLQQ01000001">
    <property type="protein sequence ID" value="OIJ15515.1"/>
    <property type="molecule type" value="Genomic_DNA"/>
</dbReference>
<comment type="caution">
    <text evidence="2">The sequence shown here is derived from an EMBL/GenBank/DDBJ whole genome shotgun (WGS) entry which is preliminary data.</text>
</comment>
<evidence type="ECO:0000256" key="1">
    <source>
        <dbReference type="SAM" id="Phobius"/>
    </source>
</evidence>
<organism evidence="2 3">
    <name type="scientific">Anaerobacillus arseniciselenatis</name>
    <dbReference type="NCBI Taxonomy" id="85682"/>
    <lineage>
        <taxon>Bacteria</taxon>
        <taxon>Bacillati</taxon>
        <taxon>Bacillota</taxon>
        <taxon>Bacilli</taxon>
        <taxon>Bacillales</taxon>
        <taxon>Bacillaceae</taxon>
        <taxon>Anaerobacillus</taxon>
    </lineage>
</organism>
<feature type="transmembrane region" description="Helical" evidence="1">
    <location>
        <begin position="87"/>
        <end position="109"/>
    </location>
</feature>
<dbReference type="Pfam" id="PF14329">
    <property type="entry name" value="DUF4386"/>
    <property type="match status" value="1"/>
</dbReference>
<feature type="transmembrane region" description="Helical" evidence="1">
    <location>
        <begin position="145"/>
        <end position="163"/>
    </location>
</feature>